<name>A0AAD1R6J7_PELCU</name>
<dbReference type="EMBL" id="OW240912">
    <property type="protein sequence ID" value="CAH2224501.1"/>
    <property type="molecule type" value="Genomic_DNA"/>
</dbReference>
<sequence length="101" mass="11389">MSHMYLIPAACRWVTGRRDAMLRSSKKKGQAGDFNRVAINPCYLPTLNTQSRCTNFTGFRWYQCGKRVTNILGQFVSANSDLHIHDLHVVPPHSILQASGE</sequence>
<gene>
    <name evidence="1" type="ORF">PECUL_23A056222</name>
</gene>
<dbReference type="AlphaFoldDB" id="A0AAD1R6J7"/>
<dbReference type="Proteomes" id="UP001295444">
    <property type="component" value="Chromosome 01"/>
</dbReference>
<organism evidence="1 2">
    <name type="scientific">Pelobates cultripes</name>
    <name type="common">Western spadefoot toad</name>
    <dbReference type="NCBI Taxonomy" id="61616"/>
    <lineage>
        <taxon>Eukaryota</taxon>
        <taxon>Metazoa</taxon>
        <taxon>Chordata</taxon>
        <taxon>Craniata</taxon>
        <taxon>Vertebrata</taxon>
        <taxon>Euteleostomi</taxon>
        <taxon>Amphibia</taxon>
        <taxon>Batrachia</taxon>
        <taxon>Anura</taxon>
        <taxon>Pelobatoidea</taxon>
        <taxon>Pelobatidae</taxon>
        <taxon>Pelobates</taxon>
    </lineage>
</organism>
<reference evidence="1" key="1">
    <citation type="submission" date="2022-03" db="EMBL/GenBank/DDBJ databases">
        <authorList>
            <person name="Alioto T."/>
            <person name="Alioto T."/>
            <person name="Gomez Garrido J."/>
        </authorList>
    </citation>
    <scope>NUCLEOTIDE SEQUENCE</scope>
</reference>
<protein>
    <submittedName>
        <fullName evidence="1">Uncharacterized protein</fullName>
    </submittedName>
</protein>
<keyword evidence="2" id="KW-1185">Reference proteome</keyword>
<evidence type="ECO:0000313" key="1">
    <source>
        <dbReference type="EMBL" id="CAH2224501.1"/>
    </source>
</evidence>
<accession>A0AAD1R6J7</accession>
<proteinExistence type="predicted"/>
<evidence type="ECO:0000313" key="2">
    <source>
        <dbReference type="Proteomes" id="UP001295444"/>
    </source>
</evidence>